<dbReference type="WBParaSite" id="SPAL_0000402000.1">
    <property type="protein sequence ID" value="SPAL_0000402000.1"/>
    <property type="gene ID" value="SPAL_0000402000"/>
</dbReference>
<dbReference type="PANTHER" id="PTHR47027">
    <property type="entry name" value="REVERSE TRANSCRIPTASE DOMAIN-CONTAINING PROTEIN"/>
    <property type="match status" value="1"/>
</dbReference>
<dbReference type="AlphaFoldDB" id="A0A0N5BDD4"/>
<evidence type="ECO:0000259" key="1">
    <source>
        <dbReference type="PROSITE" id="PS50878"/>
    </source>
</evidence>
<feature type="domain" description="Reverse transcriptase" evidence="1">
    <location>
        <begin position="1"/>
        <end position="114"/>
    </location>
</feature>
<dbReference type="InterPro" id="IPR000477">
    <property type="entry name" value="RT_dom"/>
</dbReference>
<name>A0A0N5BDD4_STREA</name>
<dbReference type="STRING" id="174720.A0A0N5BDD4"/>
<accession>A0A0N5BDD4</accession>
<reference evidence="3" key="1">
    <citation type="submission" date="2017-02" db="UniProtKB">
        <authorList>
            <consortium name="WormBaseParasite"/>
        </authorList>
    </citation>
    <scope>IDENTIFICATION</scope>
</reference>
<sequence length="305" mass="36323">MGKIKKRSETRLPVKSCSLYYWFGGIKRLIDSKLNNKFAIWGHQYNMICYADDTAIISNDATSFKENIQLLVNYSKTFGLLINNKKSFIMASDSSFKCKNIEMVETFTYLGKPISLKIIRPFTHIATSKAWRAYHKYKSFARLGNLDVKKYIFNSIIRPTMLYSCQTWTINKTVVNSLAKTERSILRRIFNIRLWNKLDNSYSHNRDLYKMLNIKPMDEYVIDIQLKYIGHQLRKRNSLEKTILLCYFKDKRKTGRPRQRLMDNLFKKLGVRNTYHTEQDRSTWKTIPQLFYYNNYLLLTIFLHV</sequence>
<protein>
    <submittedName>
        <fullName evidence="3">Reverse transcriptase domain-containing protein</fullName>
    </submittedName>
</protein>
<dbReference type="Pfam" id="PF00078">
    <property type="entry name" value="RVT_1"/>
    <property type="match status" value="1"/>
</dbReference>
<dbReference type="InterPro" id="IPR043502">
    <property type="entry name" value="DNA/RNA_pol_sf"/>
</dbReference>
<proteinExistence type="predicted"/>
<evidence type="ECO:0000313" key="2">
    <source>
        <dbReference type="Proteomes" id="UP000046392"/>
    </source>
</evidence>
<organism evidence="2 3">
    <name type="scientific">Strongyloides papillosus</name>
    <name type="common">Intestinal threadworm</name>
    <dbReference type="NCBI Taxonomy" id="174720"/>
    <lineage>
        <taxon>Eukaryota</taxon>
        <taxon>Metazoa</taxon>
        <taxon>Ecdysozoa</taxon>
        <taxon>Nematoda</taxon>
        <taxon>Chromadorea</taxon>
        <taxon>Rhabditida</taxon>
        <taxon>Tylenchina</taxon>
        <taxon>Panagrolaimomorpha</taxon>
        <taxon>Strongyloidoidea</taxon>
        <taxon>Strongyloididae</taxon>
        <taxon>Strongyloides</taxon>
    </lineage>
</organism>
<keyword evidence="2" id="KW-1185">Reference proteome</keyword>
<evidence type="ECO:0000313" key="3">
    <source>
        <dbReference type="WBParaSite" id="SPAL_0000402000.1"/>
    </source>
</evidence>
<dbReference type="PROSITE" id="PS50878">
    <property type="entry name" value="RT_POL"/>
    <property type="match status" value="1"/>
</dbReference>
<dbReference type="PANTHER" id="PTHR47027:SF29">
    <property type="entry name" value="C2H2-TYPE DOMAIN-CONTAINING PROTEIN"/>
    <property type="match status" value="1"/>
</dbReference>
<dbReference type="Proteomes" id="UP000046392">
    <property type="component" value="Unplaced"/>
</dbReference>
<dbReference type="SUPFAM" id="SSF56672">
    <property type="entry name" value="DNA/RNA polymerases"/>
    <property type="match status" value="1"/>
</dbReference>